<reference evidence="2 3" key="1">
    <citation type="submission" date="2016-10" db="EMBL/GenBank/DDBJ databases">
        <authorList>
            <person name="Varghese N."/>
            <person name="Submissions S."/>
        </authorList>
    </citation>
    <scope>NUCLEOTIDE SEQUENCE [LARGE SCALE GENOMIC DNA]</scope>
    <source>
        <strain evidence="2 3">S7-754</strain>
    </source>
</reference>
<dbReference type="EMBL" id="FNBI01000005">
    <property type="protein sequence ID" value="SDF73464.1"/>
    <property type="molecule type" value="Genomic_DNA"/>
</dbReference>
<proteinExistence type="predicted"/>
<dbReference type="RefSeq" id="WP_160146798.1">
    <property type="nucleotide sequence ID" value="NZ_FNBI01000005.1"/>
</dbReference>
<organism evidence="2 3">
    <name type="scientific">Sphingomonas carotinifaciens</name>
    <dbReference type="NCBI Taxonomy" id="1166323"/>
    <lineage>
        <taxon>Bacteria</taxon>
        <taxon>Pseudomonadati</taxon>
        <taxon>Pseudomonadota</taxon>
        <taxon>Alphaproteobacteria</taxon>
        <taxon>Sphingomonadales</taxon>
        <taxon>Sphingomonadaceae</taxon>
        <taxon>Sphingomonas</taxon>
    </lineage>
</organism>
<dbReference type="Proteomes" id="UP000323502">
    <property type="component" value="Unassembled WGS sequence"/>
</dbReference>
<dbReference type="Proteomes" id="UP000436801">
    <property type="component" value="Unassembled WGS sequence"/>
</dbReference>
<sequence length="333" mass="35708">MQDPDLSFVEPARRAEIARRIAEVEEYLRAPGAAAAERAAARLGLGLSSFRMLVRVWTRSHRAEELSGATHRRSVSRRPDAPTIAQLSLIRGTEASMPNDVLLEKVVAQVYANAESFGAPMPSRPTVRAYASSFRRERLAGVPAGVGIAIDHCAVDVLVSWEGKAVLPIATLALDLERRGVLGVALDPVRAGPRTTAAALLDAVSRIEAGSAARADAVPIEIERDGRPEWDELLDVVEAHGLTRSGGEAARLPGGLRTIRLLGKDVNGVRFKARTTHRKPEGRIGEGCASDVDDALKFLRSRLIRSEIGGPLAGLTGPVRTALALDLKRLTLD</sequence>
<gene>
    <name evidence="1" type="ORF">GQR91_06105</name>
    <name evidence="2" type="ORF">SAMN05216557_105168</name>
</gene>
<evidence type="ECO:0000313" key="1">
    <source>
        <dbReference type="EMBL" id="MWC43235.1"/>
    </source>
</evidence>
<evidence type="ECO:0000313" key="2">
    <source>
        <dbReference type="EMBL" id="SDF73464.1"/>
    </source>
</evidence>
<evidence type="ECO:0000313" key="3">
    <source>
        <dbReference type="Proteomes" id="UP000323502"/>
    </source>
</evidence>
<protein>
    <submittedName>
        <fullName evidence="2">Uncharacterized protein</fullName>
    </submittedName>
</protein>
<name>A0A1G7NHB8_9SPHN</name>
<evidence type="ECO:0000313" key="4">
    <source>
        <dbReference type="Proteomes" id="UP000436801"/>
    </source>
</evidence>
<reference evidence="1 4" key="2">
    <citation type="submission" date="2019-12" db="EMBL/GenBank/DDBJ databases">
        <authorList>
            <person name="Zheng J."/>
        </authorList>
    </citation>
    <scope>NUCLEOTIDE SEQUENCE [LARGE SCALE GENOMIC DNA]</scope>
    <source>
        <strain evidence="1 4">DSM 27347</strain>
    </source>
</reference>
<keyword evidence="3" id="KW-1185">Reference proteome</keyword>
<dbReference type="AlphaFoldDB" id="A0A1G7NHB8"/>
<accession>A0A1G7NHB8</accession>
<dbReference type="EMBL" id="WSUT01000005">
    <property type="protein sequence ID" value="MWC43235.1"/>
    <property type="molecule type" value="Genomic_DNA"/>
</dbReference>